<dbReference type="InterPro" id="IPR050571">
    <property type="entry name" value="Class-IV_PLP-Dep_Aminotrnsfr"/>
</dbReference>
<dbReference type="GO" id="GO:0046394">
    <property type="term" value="P:carboxylic acid biosynthetic process"/>
    <property type="evidence" value="ECO:0007669"/>
    <property type="project" value="UniProtKB-ARBA"/>
</dbReference>
<name>A0A9D1T3C8_9BACT</name>
<keyword evidence="3" id="KW-0663">Pyridoxal phosphate</keyword>
<dbReference type="Pfam" id="PF01063">
    <property type="entry name" value="Aminotran_4"/>
    <property type="match status" value="1"/>
</dbReference>
<sequence>MKELQASDFVEALRASHRAGRTPLYLFYSSLWDAFVRDPALMVLPFTDHLVHRGDGVFETMKCVDGAVYNLEAHLQRLQRSAYQIGLAFHRGPEALRAKVLEALHAAGQRDCSVRVVLSRGPGGLGVSPTESDATALYILVYAAGRPFMETHPQGARLRLSAVPPKHPDFATAKTCNYIPNVLMRMEAEAWGVDFTVGADGRGHITEGATENVGIVSKGGALAFPPLDAVLAGTTMLRVAELAQGLEAEGRLHGVVFRPIRVEELDDAREILVVGTTLNVASVTEWEGKPVGDGTPGPIGRALDELILRDTRENAALRVPYL</sequence>
<accession>A0A9D1T3C8</accession>
<evidence type="ECO:0000256" key="1">
    <source>
        <dbReference type="ARBA" id="ARBA00001933"/>
    </source>
</evidence>
<gene>
    <name evidence="4" type="ORF">IAC79_03675</name>
</gene>
<dbReference type="InterPro" id="IPR036038">
    <property type="entry name" value="Aminotransferase-like"/>
</dbReference>
<dbReference type="Gene3D" id="3.30.470.10">
    <property type="match status" value="1"/>
</dbReference>
<dbReference type="Gene3D" id="3.20.10.10">
    <property type="entry name" value="D-amino Acid Aminotransferase, subunit A, domain 2"/>
    <property type="match status" value="1"/>
</dbReference>
<dbReference type="PANTHER" id="PTHR42743:SF22">
    <property type="entry name" value="D-AMINO-ACID TRANSAMINASE, CHLOROPLASTIC"/>
    <property type="match status" value="1"/>
</dbReference>
<dbReference type="GO" id="GO:0008652">
    <property type="term" value="P:amino acid biosynthetic process"/>
    <property type="evidence" value="ECO:0007669"/>
    <property type="project" value="UniProtKB-ARBA"/>
</dbReference>
<protein>
    <submittedName>
        <fullName evidence="4">Aminotransferase class IV</fullName>
    </submittedName>
</protein>
<dbReference type="SUPFAM" id="SSF56752">
    <property type="entry name" value="D-aminoacid aminotransferase-like PLP-dependent enzymes"/>
    <property type="match status" value="1"/>
</dbReference>
<evidence type="ECO:0000256" key="2">
    <source>
        <dbReference type="ARBA" id="ARBA00009320"/>
    </source>
</evidence>
<dbReference type="EMBL" id="DVOR01000117">
    <property type="protein sequence ID" value="HIV09193.1"/>
    <property type="molecule type" value="Genomic_DNA"/>
</dbReference>
<evidence type="ECO:0000256" key="3">
    <source>
        <dbReference type="ARBA" id="ARBA00022898"/>
    </source>
</evidence>
<keyword evidence="4" id="KW-0808">Transferase</keyword>
<keyword evidence="4" id="KW-0032">Aminotransferase</keyword>
<proteinExistence type="inferred from homology"/>
<dbReference type="Proteomes" id="UP000886845">
    <property type="component" value="Unassembled WGS sequence"/>
</dbReference>
<evidence type="ECO:0000313" key="4">
    <source>
        <dbReference type="EMBL" id="HIV09193.1"/>
    </source>
</evidence>
<dbReference type="AlphaFoldDB" id="A0A9D1T3C8"/>
<reference evidence="4" key="1">
    <citation type="submission" date="2020-10" db="EMBL/GenBank/DDBJ databases">
        <authorList>
            <person name="Gilroy R."/>
        </authorList>
    </citation>
    <scope>NUCLEOTIDE SEQUENCE</scope>
    <source>
        <strain evidence="4">35461</strain>
    </source>
</reference>
<reference evidence="4" key="2">
    <citation type="journal article" date="2021" name="PeerJ">
        <title>Extensive microbial diversity within the chicken gut microbiome revealed by metagenomics and culture.</title>
        <authorList>
            <person name="Gilroy R."/>
            <person name="Ravi A."/>
            <person name="Getino M."/>
            <person name="Pursley I."/>
            <person name="Horton D.L."/>
            <person name="Alikhan N.F."/>
            <person name="Baker D."/>
            <person name="Gharbi K."/>
            <person name="Hall N."/>
            <person name="Watson M."/>
            <person name="Adriaenssens E.M."/>
            <person name="Foster-Nyarko E."/>
            <person name="Jarju S."/>
            <person name="Secka A."/>
            <person name="Antonio M."/>
            <person name="Oren A."/>
            <person name="Chaudhuri R.R."/>
            <person name="La Ragione R."/>
            <person name="Hildebrand F."/>
            <person name="Pallen M.J."/>
        </authorList>
    </citation>
    <scope>NUCLEOTIDE SEQUENCE</scope>
    <source>
        <strain evidence="4">35461</strain>
    </source>
</reference>
<comment type="caution">
    <text evidence="4">The sequence shown here is derived from an EMBL/GenBank/DDBJ whole genome shotgun (WGS) entry which is preliminary data.</text>
</comment>
<comment type="similarity">
    <text evidence="2">Belongs to the class-IV pyridoxal-phosphate-dependent aminotransferase family.</text>
</comment>
<comment type="cofactor">
    <cofactor evidence="1">
        <name>pyridoxal 5'-phosphate</name>
        <dbReference type="ChEBI" id="CHEBI:597326"/>
    </cofactor>
</comment>
<organism evidence="4 5">
    <name type="scientific">Candidatus Spyradenecus faecavium</name>
    <dbReference type="NCBI Taxonomy" id="2840947"/>
    <lineage>
        <taxon>Bacteria</taxon>
        <taxon>Pseudomonadati</taxon>
        <taxon>Lentisphaerota</taxon>
        <taxon>Lentisphaeria</taxon>
        <taxon>Lentisphaerales</taxon>
        <taxon>Lentisphaeraceae</taxon>
        <taxon>Lentisphaeraceae incertae sedis</taxon>
        <taxon>Candidatus Spyradenecus</taxon>
    </lineage>
</organism>
<dbReference type="GO" id="GO:0008483">
    <property type="term" value="F:transaminase activity"/>
    <property type="evidence" value="ECO:0007669"/>
    <property type="project" value="UniProtKB-KW"/>
</dbReference>
<dbReference type="InterPro" id="IPR043131">
    <property type="entry name" value="BCAT-like_N"/>
</dbReference>
<evidence type="ECO:0000313" key="5">
    <source>
        <dbReference type="Proteomes" id="UP000886845"/>
    </source>
</evidence>
<dbReference type="FunFam" id="3.20.10.10:FF:000002">
    <property type="entry name" value="D-alanine aminotransferase"/>
    <property type="match status" value="1"/>
</dbReference>
<dbReference type="InterPro" id="IPR043132">
    <property type="entry name" value="BCAT-like_C"/>
</dbReference>
<dbReference type="InterPro" id="IPR001544">
    <property type="entry name" value="Aminotrans_IV"/>
</dbReference>
<dbReference type="PANTHER" id="PTHR42743">
    <property type="entry name" value="AMINO-ACID AMINOTRANSFERASE"/>
    <property type="match status" value="1"/>
</dbReference>